<dbReference type="GO" id="GO:0006281">
    <property type="term" value="P:DNA repair"/>
    <property type="evidence" value="ECO:0007669"/>
    <property type="project" value="UniProtKB-KW"/>
</dbReference>
<comment type="subcellular location">
    <subcellularLocation>
        <location evidence="1">Nucleus</location>
    </subcellularLocation>
    <subcellularLocation>
        <location evidence="1">Chromosome</location>
    </subcellularLocation>
</comment>
<keyword evidence="1" id="KW-0235">DNA replication</keyword>
<comment type="function">
    <text evidence="1">Key enzyme involved in DNA replication and DNA repair. Involved in Okazaki fragments processing by cleaving long flaps that escape FEN1: flaps that are longer than 27 nucleotides are coated by replication protein A complex (RPA), leading to recruit DNA2 which cleaves the flap until it is too short to bind RPA and becomes a substrate for FEN1. Also involved in 5'-end resection of DNA during double-strand break (DSB) repair by mediating the cleavage of 5'-ssDNA.</text>
</comment>
<keyword evidence="1" id="KW-0067">ATP-binding</keyword>
<comment type="similarity">
    <text evidence="1">Belongs to the DNA2/NAM7 helicase family.</text>
</comment>
<dbReference type="Proteomes" id="UP000054636">
    <property type="component" value="Unassembled WGS sequence"/>
</dbReference>
<dbReference type="GO" id="GO:0005737">
    <property type="term" value="C:cytoplasm"/>
    <property type="evidence" value="ECO:0007669"/>
    <property type="project" value="TreeGrafter"/>
</dbReference>
<evidence type="ECO:0000313" key="3">
    <source>
        <dbReference type="EMBL" id="KUF89640.1"/>
    </source>
</evidence>
<keyword evidence="1" id="KW-0378">Hydrolase</keyword>
<keyword evidence="1" id="KW-0547">Nucleotide-binding</keyword>
<evidence type="ECO:0000313" key="4">
    <source>
        <dbReference type="Proteomes" id="UP000054636"/>
    </source>
</evidence>
<dbReference type="GO" id="GO:0033567">
    <property type="term" value="P:DNA replication, Okazaki fragment processing"/>
    <property type="evidence" value="ECO:0007669"/>
    <property type="project" value="UniProtKB-UniRule"/>
</dbReference>
<gene>
    <name evidence="3" type="ORF">AM588_10003896</name>
</gene>
<dbReference type="GO" id="GO:0071932">
    <property type="term" value="P:replication fork reversal"/>
    <property type="evidence" value="ECO:0007669"/>
    <property type="project" value="TreeGrafter"/>
</dbReference>
<dbReference type="Pfam" id="PF13087">
    <property type="entry name" value="AAA_12"/>
    <property type="match status" value="1"/>
</dbReference>
<comment type="caution">
    <text evidence="3">The sequence shown here is derived from an EMBL/GenBank/DDBJ whole genome shotgun (WGS) entry which is preliminary data.</text>
</comment>
<organism evidence="3 4">
    <name type="scientific">Phytophthora nicotianae</name>
    <name type="common">Potato buckeye rot agent</name>
    <name type="synonym">Phytophthora parasitica</name>
    <dbReference type="NCBI Taxonomy" id="4792"/>
    <lineage>
        <taxon>Eukaryota</taxon>
        <taxon>Sar</taxon>
        <taxon>Stramenopiles</taxon>
        <taxon>Oomycota</taxon>
        <taxon>Peronosporomycetes</taxon>
        <taxon>Peronosporales</taxon>
        <taxon>Peronosporaceae</taxon>
        <taxon>Phytophthora</taxon>
    </lineage>
</organism>
<accession>A0A0W8D039</accession>
<dbReference type="GO" id="GO:0003677">
    <property type="term" value="F:DNA binding"/>
    <property type="evidence" value="ECO:0007669"/>
    <property type="project" value="UniProtKB-UniRule"/>
</dbReference>
<evidence type="ECO:0000256" key="1">
    <source>
        <dbReference type="RuleBase" id="RU367041"/>
    </source>
</evidence>
<keyword evidence="1" id="KW-0411">Iron-sulfur</keyword>
<dbReference type="PANTHER" id="PTHR10887">
    <property type="entry name" value="DNA2/NAM7 HELICASE FAMILY"/>
    <property type="match status" value="1"/>
</dbReference>
<keyword evidence="1" id="KW-0479">Metal-binding</keyword>
<keyword evidence="1" id="KW-0234">DNA repair</keyword>
<keyword evidence="1" id="KW-0004">4Fe-4S</keyword>
<keyword evidence="1" id="KW-0227">DNA damage</keyword>
<evidence type="ECO:0000259" key="2">
    <source>
        <dbReference type="Pfam" id="PF13087"/>
    </source>
</evidence>
<proteinExistence type="inferred from homology"/>
<dbReference type="GO" id="GO:0005694">
    <property type="term" value="C:chromosome"/>
    <property type="evidence" value="ECO:0007669"/>
    <property type="project" value="UniProtKB-SubCell"/>
</dbReference>
<dbReference type="GO" id="GO:0017108">
    <property type="term" value="F:5'-flap endonuclease activity"/>
    <property type="evidence" value="ECO:0007669"/>
    <property type="project" value="UniProtKB-UniRule"/>
</dbReference>
<dbReference type="InterPro" id="IPR045055">
    <property type="entry name" value="DNA2/NAM7-like"/>
</dbReference>
<comment type="catalytic activity">
    <reaction evidence="1">
        <text>ATP + H2O = ADP + phosphate + H(+)</text>
        <dbReference type="Rhea" id="RHEA:13065"/>
        <dbReference type="ChEBI" id="CHEBI:15377"/>
        <dbReference type="ChEBI" id="CHEBI:15378"/>
        <dbReference type="ChEBI" id="CHEBI:30616"/>
        <dbReference type="ChEBI" id="CHEBI:43474"/>
        <dbReference type="ChEBI" id="CHEBI:456216"/>
        <dbReference type="EC" id="3.6.4.12"/>
    </reaction>
</comment>
<reference evidence="3 4" key="1">
    <citation type="submission" date="2015-11" db="EMBL/GenBank/DDBJ databases">
        <title>Genomes and virulence difference between two physiological races of Phytophthora nicotianae.</title>
        <authorList>
            <person name="Liu H."/>
            <person name="Ma X."/>
            <person name="Yu H."/>
            <person name="Fang D."/>
            <person name="Li Y."/>
            <person name="Wang X."/>
            <person name="Wang W."/>
            <person name="Dong Y."/>
            <person name="Xiao B."/>
        </authorList>
    </citation>
    <scope>NUCLEOTIDE SEQUENCE [LARGE SCALE GENOMIC DNA]</scope>
    <source>
        <strain evidence="4">race 1</strain>
    </source>
</reference>
<name>A0A0W8D039_PHYNI</name>
<dbReference type="AlphaFoldDB" id="A0A0W8D039"/>
<dbReference type="EMBL" id="LNFP01000775">
    <property type="protein sequence ID" value="KUF89640.1"/>
    <property type="molecule type" value="Genomic_DNA"/>
</dbReference>
<dbReference type="PANTHER" id="PTHR10887:SF433">
    <property type="entry name" value="DNA REPLICATION ATP-DEPENDENT HELICASE_NUCLEASE DNA2"/>
    <property type="match status" value="1"/>
</dbReference>
<dbReference type="EC" id="3.6.4.12" evidence="1"/>
<dbReference type="EC" id="3.1.-.-" evidence="1"/>
<sequence length="173" mass="19385">MDVSLFRRLAEAHPEATQQLSYQYRMNRDIMLLANRLVYGDKLKCGSFKVASNHLKPRWQRQDTIAQKSVWPMRVLTNNQGVMFLDTDAMGEATSERSSTTQLGSSGRRRMENVVEAQVIAGFVELLVLGSVPPDEIAVISPFRSQVALIHQHLTAVAAFRRAGDPTGFILLK</sequence>
<protein>
    <recommendedName>
        <fullName evidence="1">DNA replication ATP-dependent helicase/nuclease</fullName>
        <ecNumber evidence="1">3.1.-.-</ecNumber>
        <ecNumber evidence="1">3.6.4.12</ecNumber>
    </recommendedName>
</protein>
<dbReference type="GO" id="GO:0005524">
    <property type="term" value="F:ATP binding"/>
    <property type="evidence" value="ECO:0007669"/>
    <property type="project" value="UniProtKB-UniRule"/>
</dbReference>
<keyword evidence="1" id="KW-0540">Nuclease</keyword>
<keyword evidence="1" id="KW-0408">Iron</keyword>
<dbReference type="InterPro" id="IPR041679">
    <property type="entry name" value="DNA2/NAM7-like_C"/>
</dbReference>
<dbReference type="GO" id="GO:0051539">
    <property type="term" value="F:4 iron, 4 sulfur cluster binding"/>
    <property type="evidence" value="ECO:0007669"/>
    <property type="project" value="UniProtKB-UniRule"/>
</dbReference>
<keyword evidence="1" id="KW-0238">DNA-binding</keyword>
<keyword evidence="1" id="KW-0158">Chromosome</keyword>
<dbReference type="Gene3D" id="3.40.50.300">
    <property type="entry name" value="P-loop containing nucleotide triphosphate hydrolases"/>
    <property type="match status" value="1"/>
</dbReference>
<keyword evidence="1" id="KW-0511">Multifunctional enzyme</keyword>
<dbReference type="GO" id="GO:0017116">
    <property type="term" value="F:single-stranded DNA helicase activity"/>
    <property type="evidence" value="ECO:0007669"/>
    <property type="project" value="UniProtKB-UniRule"/>
</dbReference>
<keyword evidence="1" id="KW-0347">Helicase</keyword>
<dbReference type="SUPFAM" id="SSF52540">
    <property type="entry name" value="P-loop containing nucleoside triphosphate hydrolases"/>
    <property type="match status" value="1"/>
</dbReference>
<dbReference type="InterPro" id="IPR027417">
    <property type="entry name" value="P-loop_NTPase"/>
</dbReference>
<feature type="domain" description="DNA2/NAM7 helicase-like C-terminal" evidence="2">
    <location>
        <begin position="1"/>
        <end position="156"/>
    </location>
</feature>
<keyword evidence="1" id="KW-0539">Nucleus</keyword>
<dbReference type="GO" id="GO:0005634">
    <property type="term" value="C:nucleus"/>
    <property type="evidence" value="ECO:0007669"/>
    <property type="project" value="UniProtKB-SubCell"/>
</dbReference>
<dbReference type="GO" id="GO:0046872">
    <property type="term" value="F:metal ion binding"/>
    <property type="evidence" value="ECO:0007669"/>
    <property type="project" value="UniProtKB-UniRule"/>
</dbReference>